<dbReference type="Pfam" id="PF00086">
    <property type="entry name" value="Thyroglobulin_1"/>
    <property type="match status" value="2"/>
</dbReference>
<reference evidence="5" key="1">
    <citation type="submission" date="2020-08" db="EMBL/GenBank/DDBJ databases">
        <title>Multicomponent nature underlies the extraordinary mechanical properties of spider dragline silk.</title>
        <authorList>
            <person name="Kono N."/>
            <person name="Nakamura H."/>
            <person name="Mori M."/>
            <person name="Yoshida Y."/>
            <person name="Ohtoshi R."/>
            <person name="Malay A.D."/>
            <person name="Moran D.A.P."/>
            <person name="Tomita M."/>
            <person name="Numata K."/>
            <person name="Arakawa K."/>
        </authorList>
    </citation>
    <scope>NUCLEOTIDE SEQUENCE</scope>
</reference>
<organism evidence="5 6">
    <name type="scientific">Trichonephila inaurata madagascariensis</name>
    <dbReference type="NCBI Taxonomy" id="2747483"/>
    <lineage>
        <taxon>Eukaryota</taxon>
        <taxon>Metazoa</taxon>
        <taxon>Ecdysozoa</taxon>
        <taxon>Arthropoda</taxon>
        <taxon>Chelicerata</taxon>
        <taxon>Arachnida</taxon>
        <taxon>Araneae</taxon>
        <taxon>Araneomorphae</taxon>
        <taxon>Entelegynae</taxon>
        <taxon>Araneoidea</taxon>
        <taxon>Nephilidae</taxon>
        <taxon>Trichonephila</taxon>
        <taxon>Trichonephila inaurata</taxon>
    </lineage>
</organism>
<evidence type="ECO:0000256" key="2">
    <source>
        <dbReference type="PROSITE-ProRule" id="PRU00500"/>
    </source>
</evidence>
<dbReference type="AlphaFoldDB" id="A0A8X6K222"/>
<dbReference type="InterPro" id="IPR036857">
    <property type="entry name" value="Thyroglobulin_1_sf"/>
</dbReference>
<dbReference type="InterPro" id="IPR000716">
    <property type="entry name" value="Thyroglobulin_1"/>
</dbReference>
<dbReference type="PROSITE" id="PS51162">
    <property type="entry name" value="THYROGLOBULIN_1_2"/>
    <property type="match status" value="1"/>
</dbReference>
<feature type="chain" id="PRO_5036451432" description="Thyroglobulin type-1 domain-containing protein" evidence="3">
    <location>
        <begin position="23"/>
        <end position="148"/>
    </location>
</feature>
<dbReference type="EMBL" id="BMAV01027097">
    <property type="protein sequence ID" value="GFS56282.1"/>
    <property type="molecule type" value="Genomic_DNA"/>
</dbReference>
<protein>
    <recommendedName>
        <fullName evidence="4">Thyroglobulin type-1 domain-containing protein</fullName>
    </recommendedName>
</protein>
<evidence type="ECO:0000313" key="6">
    <source>
        <dbReference type="Proteomes" id="UP000886998"/>
    </source>
</evidence>
<keyword evidence="3" id="KW-0732">Signal</keyword>
<name>A0A8X6K222_9ARAC</name>
<evidence type="ECO:0000313" key="5">
    <source>
        <dbReference type="EMBL" id="GFS56282.1"/>
    </source>
</evidence>
<feature type="disulfide bond" evidence="2">
    <location>
        <begin position="127"/>
        <end position="147"/>
    </location>
</feature>
<gene>
    <name evidence="5" type="primary">AVEN_202931_1</name>
    <name evidence="5" type="ORF">TNIN_295401</name>
</gene>
<feature type="domain" description="Thyroglobulin type-1" evidence="4">
    <location>
        <begin position="84"/>
        <end position="147"/>
    </location>
</feature>
<comment type="caution">
    <text evidence="5">The sequence shown here is derived from an EMBL/GenBank/DDBJ whole genome shotgun (WGS) entry which is preliminary data.</text>
</comment>
<feature type="signal peptide" evidence="3">
    <location>
        <begin position="1"/>
        <end position="22"/>
    </location>
</feature>
<evidence type="ECO:0000256" key="1">
    <source>
        <dbReference type="ARBA" id="ARBA00023157"/>
    </source>
</evidence>
<dbReference type="SUPFAM" id="SSF57610">
    <property type="entry name" value="Thyroglobulin type-1 domain"/>
    <property type="match status" value="2"/>
</dbReference>
<proteinExistence type="predicted"/>
<evidence type="ECO:0000256" key="3">
    <source>
        <dbReference type="SAM" id="SignalP"/>
    </source>
</evidence>
<sequence length="148" mass="16250">MFTIAAIFVVISICVLPQDITAQADCKTLRRNSGPGKALTHWDFQCDDDGNFLPFQCTNNRTGPYCACFNDEGLVSSPSTSTKSCECNLARNEALQSQKPACEIPDCQINGKYEKKQCCVQTKQCRCVDETTGETTVSDTDDLDLTCP</sequence>
<comment type="caution">
    <text evidence="2">Lacks conserved residue(s) required for the propagation of feature annotation.</text>
</comment>
<feature type="disulfide bond" evidence="2">
    <location>
        <begin position="118"/>
        <end position="125"/>
    </location>
</feature>
<keyword evidence="1 2" id="KW-1015">Disulfide bond</keyword>
<accession>A0A8X6K222</accession>
<keyword evidence="6" id="KW-1185">Reference proteome</keyword>
<evidence type="ECO:0000259" key="4">
    <source>
        <dbReference type="PROSITE" id="PS51162"/>
    </source>
</evidence>
<dbReference type="Gene3D" id="4.10.800.10">
    <property type="entry name" value="Thyroglobulin type-1"/>
    <property type="match status" value="2"/>
</dbReference>
<dbReference type="Proteomes" id="UP000886998">
    <property type="component" value="Unassembled WGS sequence"/>
</dbReference>